<organism evidence="2 3">
    <name type="scientific">Photorhabdus stackebrandtii</name>
    <dbReference type="NCBI Taxonomy" id="1123042"/>
    <lineage>
        <taxon>Bacteria</taxon>
        <taxon>Pseudomonadati</taxon>
        <taxon>Pseudomonadota</taxon>
        <taxon>Gammaproteobacteria</taxon>
        <taxon>Enterobacterales</taxon>
        <taxon>Morganellaceae</taxon>
        <taxon>Photorhabdus</taxon>
    </lineage>
</organism>
<dbReference type="GO" id="GO:1901135">
    <property type="term" value="P:carbohydrate derivative metabolic process"/>
    <property type="evidence" value="ECO:0007669"/>
    <property type="project" value="UniProtKB-ARBA"/>
</dbReference>
<dbReference type="CDD" id="cd03811">
    <property type="entry name" value="GT4_GT28_WabH-like"/>
    <property type="match status" value="1"/>
</dbReference>
<proteinExistence type="predicted"/>
<dbReference type="AlphaFoldDB" id="A0A7X5QLG7"/>
<keyword evidence="3" id="KW-1185">Reference proteome</keyword>
<dbReference type="Proteomes" id="UP000547931">
    <property type="component" value="Unassembled WGS sequence"/>
</dbReference>
<protein>
    <recommendedName>
        <fullName evidence="1">Glycosyl transferase family 1 domain-containing protein</fullName>
    </recommendedName>
</protein>
<dbReference type="InterPro" id="IPR001296">
    <property type="entry name" value="Glyco_trans_1"/>
</dbReference>
<accession>A0A7X5QLG7</accession>
<evidence type="ECO:0000259" key="1">
    <source>
        <dbReference type="Pfam" id="PF00534"/>
    </source>
</evidence>
<dbReference type="PANTHER" id="PTHR12526">
    <property type="entry name" value="GLYCOSYLTRANSFERASE"/>
    <property type="match status" value="1"/>
</dbReference>
<feature type="domain" description="Glycosyl transferase family 1" evidence="1">
    <location>
        <begin position="212"/>
        <end position="355"/>
    </location>
</feature>
<dbReference type="PANTHER" id="PTHR12526:SF638">
    <property type="entry name" value="SPORE COAT PROTEIN SA"/>
    <property type="match status" value="1"/>
</dbReference>
<comment type="caution">
    <text evidence="2">The sequence shown here is derived from an EMBL/GenBank/DDBJ whole genome shotgun (WGS) entry which is preliminary data.</text>
</comment>
<evidence type="ECO:0000313" key="2">
    <source>
        <dbReference type="EMBL" id="NHB96446.1"/>
    </source>
</evidence>
<dbReference type="Gene3D" id="3.40.50.2000">
    <property type="entry name" value="Glycogen Phosphorylase B"/>
    <property type="match status" value="2"/>
</dbReference>
<reference evidence="2 3" key="1">
    <citation type="submission" date="2018-02" db="EMBL/GenBank/DDBJ databases">
        <authorList>
            <person name="Machado R.A."/>
        </authorList>
    </citation>
    <scope>NUCLEOTIDE SEQUENCE [LARGE SCALE GENOMIC DNA]</scope>
    <source>
        <strain evidence="2 3">DSM 23271</strain>
    </source>
</reference>
<dbReference type="EMBL" id="PUJV01000007">
    <property type="protein sequence ID" value="NHB96446.1"/>
    <property type="molecule type" value="Genomic_DNA"/>
</dbReference>
<dbReference type="SUPFAM" id="SSF53756">
    <property type="entry name" value="UDP-Glycosyltransferase/glycogen phosphorylase"/>
    <property type="match status" value="1"/>
</dbReference>
<name>A0A7X5QLG7_9GAMM</name>
<evidence type="ECO:0000313" key="3">
    <source>
        <dbReference type="Proteomes" id="UP000547931"/>
    </source>
</evidence>
<sequence>MNQKLCFVIRSFSGGGIETVTTNLANSLAKRGHNITIIVLLPDDEKCYKPYISDKVEIIYDINYYNNKNIFLLSKITNKLFPLVGSYIFSNKFSKSFDNFILEIEEKNGKFNKIYLCGFGVYTILFKTKIKNIVFQCHNTNSRLLCKYHFNKLTLYIFRKILNNKNISAVSKGIADDLVNQLNIKPKKIGVIYNLLDADKIKKLSLSENKIIQKPYIIHVGRFAKEKRHDLLIEAYDAIKTEPKPQLLLLGSGPEEYKIRKIVLKKQLKDNIIFGGMVKNPYPMIKDALALVLCSDYEGLPTVILESIILNTYVISTNCKSGPLEMIINNNIGKLIPLNSTLELSTEIDKICNLTIKRPPSELPHEFTMDYIINKHLSEL</sequence>
<gene>
    <name evidence="2" type="ORF">C5470_08430</name>
</gene>
<dbReference type="GO" id="GO:0016757">
    <property type="term" value="F:glycosyltransferase activity"/>
    <property type="evidence" value="ECO:0007669"/>
    <property type="project" value="InterPro"/>
</dbReference>
<dbReference type="RefSeq" id="WP_166287642.1">
    <property type="nucleotide sequence ID" value="NZ_CAWPIE010000007.1"/>
</dbReference>
<dbReference type="Pfam" id="PF00534">
    <property type="entry name" value="Glycos_transf_1"/>
    <property type="match status" value="1"/>
</dbReference>